<evidence type="ECO:0000256" key="1">
    <source>
        <dbReference type="SAM" id="MobiDB-lite"/>
    </source>
</evidence>
<feature type="compositionally biased region" description="Basic and acidic residues" evidence="1">
    <location>
        <begin position="64"/>
        <end position="81"/>
    </location>
</feature>
<organism evidence="2 3">
    <name type="scientific">Klebsormidium nitens</name>
    <name type="common">Green alga</name>
    <name type="synonym">Ulothrix nitens</name>
    <dbReference type="NCBI Taxonomy" id="105231"/>
    <lineage>
        <taxon>Eukaryota</taxon>
        <taxon>Viridiplantae</taxon>
        <taxon>Streptophyta</taxon>
        <taxon>Klebsormidiophyceae</taxon>
        <taxon>Klebsormidiales</taxon>
        <taxon>Klebsormidiaceae</taxon>
        <taxon>Klebsormidium</taxon>
    </lineage>
</organism>
<protein>
    <submittedName>
        <fullName evidence="2">Uncharacterized protein</fullName>
    </submittedName>
</protein>
<sequence length="192" mass="21366">MAFGNVMGKLDEFNSKYQIGQKASSAFNGVKSATVKGSKQVAKVVTGKKSSKDSESAALPDESMWEHAEQHAAKPLEDRSRNGARTRAPLEEVRYDSYGGSADIWEHSKTNSFKTREEEKRAASAAAMKSKPRGPFDSSEDDTYGYGHREPERYKVFLPGYLNKSSYERANERAAKVTPARTSSNPFDEPWQ</sequence>
<evidence type="ECO:0000313" key="2">
    <source>
        <dbReference type="EMBL" id="GAQ80468.1"/>
    </source>
</evidence>
<dbReference type="Proteomes" id="UP000054558">
    <property type="component" value="Unassembled WGS sequence"/>
</dbReference>
<proteinExistence type="predicted"/>
<dbReference type="AlphaFoldDB" id="A0A1Y1HX83"/>
<reference evidence="2 3" key="1">
    <citation type="journal article" date="2014" name="Nat. Commun.">
        <title>Klebsormidium flaccidum genome reveals primary factors for plant terrestrial adaptation.</title>
        <authorList>
            <person name="Hori K."/>
            <person name="Maruyama F."/>
            <person name="Fujisawa T."/>
            <person name="Togashi T."/>
            <person name="Yamamoto N."/>
            <person name="Seo M."/>
            <person name="Sato S."/>
            <person name="Yamada T."/>
            <person name="Mori H."/>
            <person name="Tajima N."/>
            <person name="Moriyama T."/>
            <person name="Ikeuchi M."/>
            <person name="Watanabe M."/>
            <person name="Wada H."/>
            <person name="Kobayashi K."/>
            <person name="Saito M."/>
            <person name="Masuda T."/>
            <person name="Sasaki-Sekimoto Y."/>
            <person name="Mashiguchi K."/>
            <person name="Awai K."/>
            <person name="Shimojima M."/>
            <person name="Masuda S."/>
            <person name="Iwai M."/>
            <person name="Nobusawa T."/>
            <person name="Narise T."/>
            <person name="Kondo S."/>
            <person name="Saito H."/>
            <person name="Sato R."/>
            <person name="Murakawa M."/>
            <person name="Ihara Y."/>
            <person name="Oshima-Yamada Y."/>
            <person name="Ohtaka K."/>
            <person name="Satoh M."/>
            <person name="Sonobe K."/>
            <person name="Ishii M."/>
            <person name="Ohtani R."/>
            <person name="Kanamori-Sato M."/>
            <person name="Honoki R."/>
            <person name="Miyazaki D."/>
            <person name="Mochizuki H."/>
            <person name="Umetsu J."/>
            <person name="Higashi K."/>
            <person name="Shibata D."/>
            <person name="Kamiya Y."/>
            <person name="Sato N."/>
            <person name="Nakamura Y."/>
            <person name="Tabata S."/>
            <person name="Ida S."/>
            <person name="Kurokawa K."/>
            <person name="Ohta H."/>
        </authorList>
    </citation>
    <scope>NUCLEOTIDE SEQUENCE [LARGE SCALE GENOMIC DNA]</scope>
    <source>
        <strain evidence="2 3">NIES-2285</strain>
    </source>
</reference>
<feature type="compositionally biased region" description="Basic and acidic residues" evidence="1">
    <location>
        <begin position="104"/>
        <end position="122"/>
    </location>
</feature>
<feature type="region of interest" description="Disordered" evidence="1">
    <location>
        <begin position="43"/>
        <end position="149"/>
    </location>
</feature>
<evidence type="ECO:0000313" key="3">
    <source>
        <dbReference type="Proteomes" id="UP000054558"/>
    </source>
</evidence>
<keyword evidence="3" id="KW-1185">Reference proteome</keyword>
<dbReference type="EMBL" id="DF237004">
    <property type="protein sequence ID" value="GAQ80468.1"/>
    <property type="molecule type" value="Genomic_DNA"/>
</dbReference>
<feature type="region of interest" description="Disordered" evidence="1">
    <location>
        <begin position="170"/>
        <end position="192"/>
    </location>
</feature>
<gene>
    <name evidence="2" type="ORF">KFL_000550010</name>
</gene>
<accession>A0A1Y1HX83</accession>
<name>A0A1Y1HX83_KLENI</name>